<proteinExistence type="predicted"/>
<reference evidence="1 2" key="1">
    <citation type="submission" date="2021-01" db="EMBL/GenBank/DDBJ databases">
        <title>Genome public.</title>
        <authorList>
            <person name="Liu C."/>
            <person name="Sun Q."/>
        </authorList>
    </citation>
    <scope>NUCLEOTIDE SEQUENCE [LARGE SCALE GENOMIC DNA]</scope>
    <source>
        <strain evidence="1 2">YIM B02515</strain>
    </source>
</reference>
<dbReference type="Gene3D" id="3.40.50.1440">
    <property type="entry name" value="Tubulin/FtsZ, GTPase domain"/>
    <property type="match status" value="1"/>
</dbReference>
<dbReference type="InterPro" id="IPR036525">
    <property type="entry name" value="Tubulin/FtsZ_GTPase_sf"/>
</dbReference>
<dbReference type="SUPFAM" id="SSF52490">
    <property type="entry name" value="Tubulin nucleotide-binding domain-like"/>
    <property type="match status" value="1"/>
</dbReference>
<dbReference type="EMBL" id="JAESWC010000014">
    <property type="protein sequence ID" value="MBL4937450.1"/>
    <property type="molecule type" value="Genomic_DNA"/>
</dbReference>
<protein>
    <recommendedName>
        <fullName evidence="3">Tubulin like</fullName>
    </recommendedName>
</protein>
<dbReference type="InterPro" id="IPR025904">
    <property type="entry name" value="Tubulin-like"/>
</dbReference>
<sequence>MKNTKVPKDILPTLIIGLGGTGYQVIKRLKQLFDKRYKDEKLPVRYLLIDTDLKSFLDDSIKNNEKCQLRFGEGIKNTLEWAYGNSNFEWLPKNPKITPDFFTSTDQGAGLVRPIGRMYLCKNAKLSYDSLQTAKNDLVDLHKVLIDLEDNYLENIDRHKVYIVGSLAGGTGCGTFLDVAVMVSKIFNRDNTNIIGMFTLESCYDDKLSSDLDAQNRSKANCYAALKELEFYMSSITNPEDKKYTFKYNNVGEIKLDRKLLDICYLIENKNEMGGVLTNIEDIYDLCSLQLFQEIGTKLGSQLRADYANFICKDKDPVLNRDRHFSTFSSSSMEFSADNLKGYCCNMLAKDILNKISSEFSKDEEALNKELNSLIKGIDERLKIKEAGEDFISGCELPAVIYYKDLKEAYKSNLDMLENSERDKKEFWKRIKTSSKGDIDKIVNNFVNDLVIERGIKFTIELLDRLNTRFMKDMSSNNSYSSVDRSYVEGEINGIASNKKTYGKVLSGKEPVPFEIINNFNDYAQQLYSGVRNLIYKDRYNFIEDIIKEVIKKLSNLNNNILYMLNDINNNLNKINNQNEKKYGGNIISREMIGREFYESYYNKYFKGVSKGIIDPILIEGNSEELIKLCEAQYERVAPYNDIMKILEENAETKGMSFESYVTEELDITSKLAKPFWSAIKNPEVSWTECYYIGCVKDESINNGFTIKAPKEIDNWIRNQTGERSRWARYVETTNPNAIDVIHITMGACAAYLPDIKHYKQFYLKLLASKAYPLHLNEEYIGLEELDLDMEKVLLNYSLARAYGAIMEIDNGLYLNIKKEKDAYWYIYPYKYCLKPIDYVMENGGIPSTTSETLLKLKIGDNYHEAIKYLSENAEASELIDGFIKNVKSKLNKEQLKAHCIENYIKDKALGDFIAKEKINQRIIEG</sequence>
<comment type="caution">
    <text evidence="1">The sequence shown here is derived from an EMBL/GenBank/DDBJ whole genome shotgun (WGS) entry which is preliminary data.</text>
</comment>
<evidence type="ECO:0008006" key="3">
    <source>
        <dbReference type="Google" id="ProtNLM"/>
    </source>
</evidence>
<gene>
    <name evidence="1" type="ORF">JK636_17145</name>
</gene>
<accession>A0ABS1TDR8</accession>
<organism evidence="1 2">
    <name type="scientific">Clostridium rhizosphaerae</name>
    <dbReference type="NCBI Taxonomy" id="2803861"/>
    <lineage>
        <taxon>Bacteria</taxon>
        <taxon>Bacillati</taxon>
        <taxon>Bacillota</taxon>
        <taxon>Clostridia</taxon>
        <taxon>Eubacteriales</taxon>
        <taxon>Clostridiaceae</taxon>
        <taxon>Clostridium</taxon>
    </lineage>
</organism>
<keyword evidence="2" id="KW-1185">Reference proteome</keyword>
<name>A0ABS1TDR8_9CLOT</name>
<evidence type="ECO:0000313" key="2">
    <source>
        <dbReference type="Proteomes" id="UP000632377"/>
    </source>
</evidence>
<dbReference type="Proteomes" id="UP000632377">
    <property type="component" value="Unassembled WGS sequence"/>
</dbReference>
<dbReference type="RefSeq" id="WP_202750200.1">
    <property type="nucleotide sequence ID" value="NZ_JAESWC010000014.1"/>
</dbReference>
<dbReference type="Pfam" id="PF13809">
    <property type="entry name" value="Tubulin_2"/>
    <property type="match status" value="1"/>
</dbReference>
<evidence type="ECO:0000313" key="1">
    <source>
        <dbReference type="EMBL" id="MBL4937450.1"/>
    </source>
</evidence>